<dbReference type="EMBL" id="CP026309">
    <property type="protein sequence ID" value="AUV82977.1"/>
    <property type="molecule type" value="Genomic_DNA"/>
</dbReference>
<feature type="transmembrane region" description="Helical" evidence="1">
    <location>
        <begin position="168"/>
        <end position="186"/>
    </location>
</feature>
<dbReference type="OrthoDB" id="213658at2157"/>
<gene>
    <name evidence="2" type="ORF">C2R22_16095</name>
</gene>
<dbReference type="RefSeq" id="WP_103426666.1">
    <property type="nucleotide sequence ID" value="NZ_CP026309.1"/>
</dbReference>
<accession>A0A2I8VM10</accession>
<name>A0A2I8VM10_9EURY</name>
<dbReference type="Gene3D" id="3.40.50.12370">
    <property type="match status" value="1"/>
</dbReference>
<dbReference type="CDD" id="cd00293">
    <property type="entry name" value="USP-like"/>
    <property type="match status" value="1"/>
</dbReference>
<dbReference type="SUPFAM" id="SSF52402">
    <property type="entry name" value="Adenine nucleotide alpha hydrolases-like"/>
    <property type="match status" value="1"/>
</dbReference>
<protein>
    <submittedName>
        <fullName evidence="2">Universal stress protein UspA</fullName>
    </submittedName>
</protein>
<organism evidence="2 3">
    <name type="scientific">Salinigranum rubrum</name>
    <dbReference type="NCBI Taxonomy" id="755307"/>
    <lineage>
        <taxon>Archaea</taxon>
        <taxon>Methanobacteriati</taxon>
        <taxon>Methanobacteriota</taxon>
        <taxon>Stenosarchaea group</taxon>
        <taxon>Halobacteria</taxon>
        <taxon>Halobacteriales</taxon>
        <taxon>Haloferacaceae</taxon>
        <taxon>Salinigranum</taxon>
    </lineage>
</organism>
<keyword evidence="1" id="KW-0472">Membrane</keyword>
<feature type="transmembrane region" description="Helical" evidence="1">
    <location>
        <begin position="93"/>
        <end position="114"/>
    </location>
</feature>
<feature type="transmembrane region" description="Helical" evidence="1">
    <location>
        <begin position="38"/>
        <end position="58"/>
    </location>
</feature>
<evidence type="ECO:0000313" key="3">
    <source>
        <dbReference type="Proteomes" id="UP000236584"/>
    </source>
</evidence>
<keyword evidence="1" id="KW-0812">Transmembrane</keyword>
<dbReference type="AlphaFoldDB" id="A0A2I8VM10"/>
<dbReference type="GeneID" id="35593645"/>
<evidence type="ECO:0000313" key="2">
    <source>
        <dbReference type="EMBL" id="AUV82977.1"/>
    </source>
</evidence>
<proteinExistence type="predicted"/>
<reference evidence="2 3" key="1">
    <citation type="submission" date="2018-01" db="EMBL/GenBank/DDBJ databases">
        <title>Complete genome sequence of Salinigranum rubrum GX10T, an extremely halophilic archaeon isolated from a marine solar saltern.</title>
        <authorList>
            <person name="Han S."/>
        </authorList>
    </citation>
    <scope>NUCLEOTIDE SEQUENCE [LARGE SCALE GENOMIC DNA]</scope>
    <source>
        <strain evidence="2 3">GX10</strain>
    </source>
</reference>
<dbReference type="Proteomes" id="UP000236584">
    <property type="component" value="Chromosome"/>
</dbReference>
<dbReference type="KEGG" id="srub:C2R22_16095"/>
<sequence length="460" mass="49540">MDRETLLARVAAVWQRARRIERRELVEFRRWAENTNNLIHLSILLFVPLLIGGVTIISNALTELSFLLFPPLASGTYTLFADPEGRYASPVKFVVGLTIGALAGWIALELSLLVSGPPTGTFGVLPAAATLSILLTGGTTWALNVEEPAAFSTALLVLVTNRASPQSYVLSVAVFGTLVAGVFYVWREQFYEKRARYLYSTVSADDRVLVPMRGPDWSAETTAAFGTRLAAAHDAGRVVLLGFVEGGGEDENGETTAVTDHLESVAERVRESGVACEVVVTEGEPVTATLRAVRDTGCDLVVTPYEADDGALTEFVRGVFGGPSDAIAFRAVDDDCDWRRVLVLVARPGDTAHAMIDFAERLVGERGTLSVCTCIGTEVERRPAETRLANLVETVDRPVETRVARSEVTSYITANAGAYDLVIIGSSGDRSAASRFVSPPTFERIAEVETDVAVVDRGDP</sequence>
<keyword evidence="1" id="KW-1133">Transmembrane helix</keyword>
<keyword evidence="3" id="KW-1185">Reference proteome</keyword>
<evidence type="ECO:0000256" key="1">
    <source>
        <dbReference type="SAM" id="Phobius"/>
    </source>
</evidence>